<evidence type="ECO:0000259" key="3">
    <source>
        <dbReference type="PROSITE" id="PS51747"/>
    </source>
</evidence>
<dbReference type="PANTHER" id="PTHR11079:SF161">
    <property type="entry name" value="CMP_DCMP-TYPE DEAMINASE DOMAIN-CONTAINING PROTEIN"/>
    <property type="match status" value="1"/>
</dbReference>
<keyword evidence="5" id="KW-1185">Reference proteome</keyword>
<dbReference type="GO" id="GO:0006152">
    <property type="term" value="P:purine nucleoside catabolic process"/>
    <property type="evidence" value="ECO:0007669"/>
    <property type="project" value="TreeGrafter"/>
</dbReference>
<proteinExistence type="predicted"/>
<dbReference type="PROSITE" id="PS51747">
    <property type="entry name" value="CYT_DCMP_DEAMINASES_2"/>
    <property type="match status" value="1"/>
</dbReference>
<evidence type="ECO:0000313" key="5">
    <source>
        <dbReference type="Proteomes" id="UP000007730"/>
    </source>
</evidence>
<dbReference type="Proteomes" id="UP000007730">
    <property type="component" value="Chromosome"/>
</dbReference>
<dbReference type="RefSeq" id="WP_012564338.1">
    <property type="nucleotide sequence ID" value="NC_011386.1"/>
</dbReference>
<dbReference type="InterPro" id="IPR016192">
    <property type="entry name" value="APOBEC/CMP_deaminase_Zn-bd"/>
</dbReference>
<dbReference type="eggNOG" id="COG0590">
    <property type="taxonomic scope" value="Bacteria"/>
</dbReference>
<feature type="domain" description="CMP/dCMP-type deaminase" evidence="3">
    <location>
        <begin position="2"/>
        <end position="113"/>
    </location>
</feature>
<dbReference type="EMBL" id="CP002826">
    <property type="protein sequence ID" value="AEI05626.1"/>
    <property type="molecule type" value="Genomic_DNA"/>
</dbReference>
<sequence length="154" mass="16563">MSDTERFLCEAIELARNNVRNGGRPFGAVLVKDGKVIATGVNEIGATGDPTTHAELQAIRAASRVLGTPRLDGCIVYASGHPCPMCLAAMHLTGIRELAYAYSNDEGERYGLSTATIYAEMARPISAQSLKATHVPVRIDGDDPYEMWTARAQP</sequence>
<dbReference type="Pfam" id="PF00383">
    <property type="entry name" value="dCMP_cyt_deam_1"/>
    <property type="match status" value="1"/>
</dbReference>
<keyword evidence="2" id="KW-0862">Zinc</keyword>
<protein>
    <submittedName>
        <fullName evidence="4">Nucleoside deaminase</fullName>
    </submittedName>
</protein>
<dbReference type="Gene3D" id="3.40.140.10">
    <property type="entry name" value="Cytidine Deaminase, domain 2"/>
    <property type="match status" value="1"/>
</dbReference>
<dbReference type="CDD" id="cd01285">
    <property type="entry name" value="nucleoside_deaminase"/>
    <property type="match status" value="1"/>
</dbReference>
<evidence type="ECO:0000256" key="2">
    <source>
        <dbReference type="ARBA" id="ARBA00022833"/>
    </source>
</evidence>
<dbReference type="PANTHER" id="PTHR11079">
    <property type="entry name" value="CYTOSINE DEAMINASE FAMILY MEMBER"/>
    <property type="match status" value="1"/>
</dbReference>
<dbReference type="GO" id="GO:0008270">
    <property type="term" value="F:zinc ion binding"/>
    <property type="evidence" value="ECO:0007669"/>
    <property type="project" value="InterPro"/>
</dbReference>
<evidence type="ECO:0000313" key="4">
    <source>
        <dbReference type="EMBL" id="AEI05626.1"/>
    </source>
</evidence>
<dbReference type="KEGG" id="oca:OCAR_7208"/>
<dbReference type="SUPFAM" id="SSF53927">
    <property type="entry name" value="Cytidine deaminase-like"/>
    <property type="match status" value="1"/>
</dbReference>
<dbReference type="PATRIC" id="fig|504832.7.peg.956"/>
<dbReference type="AlphaFoldDB" id="B6JIR8"/>
<dbReference type="PROSITE" id="PS00903">
    <property type="entry name" value="CYT_DCMP_DEAMINASES_1"/>
    <property type="match status" value="1"/>
</dbReference>
<dbReference type="KEGG" id="ocg:OCA5_c09040"/>
<keyword evidence="1" id="KW-0479">Metal-binding</keyword>
<dbReference type="STRING" id="504832.OCA5_c09040"/>
<dbReference type="InterPro" id="IPR002125">
    <property type="entry name" value="CMP_dCMP_dom"/>
</dbReference>
<dbReference type="InterPro" id="IPR016193">
    <property type="entry name" value="Cytidine_deaminase-like"/>
</dbReference>
<reference evidence="4 5" key="1">
    <citation type="journal article" date="2011" name="J. Bacteriol.">
        <title>Complete genome sequences of the chemolithoautotrophic Oligotropha carboxidovorans strains OM4 and OM5.</title>
        <authorList>
            <person name="Volland S."/>
            <person name="Rachinger M."/>
            <person name="Strittmatter A."/>
            <person name="Daniel R."/>
            <person name="Gottschalk G."/>
            <person name="Meyer O."/>
        </authorList>
    </citation>
    <scope>NUCLEOTIDE SEQUENCE [LARGE SCALE GENOMIC DNA]</scope>
    <source>
        <strain evidence="5">ATCC 49405 / DSM 1227 / KCTC 32145 / OM5</strain>
    </source>
</reference>
<gene>
    <name evidence="4" type="ordered locus">OCA5_c09040</name>
</gene>
<evidence type="ECO:0000256" key="1">
    <source>
        <dbReference type="ARBA" id="ARBA00022723"/>
    </source>
</evidence>
<accession>B6JIR8</accession>
<dbReference type="GO" id="GO:0047974">
    <property type="term" value="F:guanosine deaminase activity"/>
    <property type="evidence" value="ECO:0007669"/>
    <property type="project" value="TreeGrafter"/>
</dbReference>
<name>B6JIR8_AFIC5</name>
<dbReference type="HOGENOM" id="CLU_025810_5_2_5"/>
<dbReference type="OrthoDB" id="9802676at2"/>
<organism evidence="4 5">
    <name type="scientific">Afipia carboxidovorans (strain ATCC 49405 / DSM 1227 / KCTC 32145 / OM5)</name>
    <name type="common">Oligotropha carboxidovorans</name>
    <dbReference type="NCBI Taxonomy" id="504832"/>
    <lineage>
        <taxon>Bacteria</taxon>
        <taxon>Pseudomonadati</taxon>
        <taxon>Pseudomonadota</taxon>
        <taxon>Alphaproteobacteria</taxon>
        <taxon>Hyphomicrobiales</taxon>
        <taxon>Nitrobacteraceae</taxon>
        <taxon>Afipia</taxon>
    </lineage>
</organism>